<evidence type="ECO:0000313" key="2">
    <source>
        <dbReference type="Proteomes" id="UP000077671"/>
    </source>
</evidence>
<evidence type="ECO:0000313" key="1">
    <source>
        <dbReference type="EMBL" id="KAE8248541.1"/>
    </source>
</evidence>
<dbReference type="AlphaFoldDB" id="A0A177U8A5"/>
<dbReference type="EMBL" id="LWDD02001384">
    <property type="protein sequence ID" value="KAE8248541.1"/>
    <property type="molecule type" value="Genomic_DNA"/>
</dbReference>
<comment type="caution">
    <text evidence="1">The sequence shown here is derived from an EMBL/GenBank/DDBJ whole genome shotgun (WGS) entry which is preliminary data.</text>
</comment>
<name>A0A177U8A5_9BASI</name>
<accession>A0A177U8A5</accession>
<protein>
    <submittedName>
        <fullName evidence="1">Uncharacterized protein</fullName>
    </submittedName>
</protein>
<organism evidence="1 2">
    <name type="scientific">Tilletia caries</name>
    <name type="common">wheat bunt fungus</name>
    <dbReference type="NCBI Taxonomy" id="13290"/>
    <lineage>
        <taxon>Eukaryota</taxon>
        <taxon>Fungi</taxon>
        <taxon>Dikarya</taxon>
        <taxon>Basidiomycota</taxon>
        <taxon>Ustilaginomycotina</taxon>
        <taxon>Exobasidiomycetes</taxon>
        <taxon>Tilletiales</taxon>
        <taxon>Tilletiaceae</taxon>
        <taxon>Tilletia</taxon>
    </lineage>
</organism>
<reference evidence="1" key="2">
    <citation type="journal article" date="2019" name="IMA Fungus">
        <title>Genome sequencing and comparison of five Tilletia species to identify candidate genes for the detection of regulated species infecting wheat.</title>
        <authorList>
            <person name="Nguyen H.D.T."/>
            <person name="Sultana T."/>
            <person name="Kesanakurti P."/>
            <person name="Hambleton S."/>
        </authorList>
    </citation>
    <scope>NUCLEOTIDE SEQUENCE</scope>
    <source>
        <strain evidence="1">DAOMC 238032</strain>
    </source>
</reference>
<reference evidence="1" key="1">
    <citation type="submission" date="2016-04" db="EMBL/GenBank/DDBJ databases">
        <authorList>
            <person name="Nguyen H.D."/>
            <person name="Kesanakurti P."/>
            <person name="Cullis J."/>
            <person name="Levesque C.A."/>
            <person name="Hambleton S."/>
        </authorList>
    </citation>
    <scope>NUCLEOTIDE SEQUENCE</scope>
    <source>
        <strain evidence="1">DAOMC 238032</strain>
    </source>
</reference>
<sequence length="161" mass="17465">MKFSASAILSLALVGLSAAAAVPQQLVQRGTVSDLADVGAKIAQIILKAQAADNDVRARFAQNMVDGFRREYGDATNIVVIHTEHDYTWNGAQGDAWEHWHYELDVQIGGTIGYEMYASKVGGYLKRTGDGGSLNWAWYGILAKDPEEDGSRLTFADTGDL</sequence>
<gene>
    <name evidence="1" type="ORF">A4X03_0g6756</name>
</gene>
<proteinExistence type="predicted"/>
<dbReference type="Proteomes" id="UP000077671">
    <property type="component" value="Unassembled WGS sequence"/>
</dbReference>